<proteinExistence type="predicted"/>
<name>A0A240U4Q5_9BURK</name>
<dbReference type="Proteomes" id="UP000194432">
    <property type="component" value="Chromosome 1"/>
</dbReference>
<dbReference type="AlphaFoldDB" id="A0A240U4Q5"/>
<evidence type="ECO:0000313" key="1">
    <source>
        <dbReference type="EMBL" id="ART52397.1"/>
    </source>
</evidence>
<dbReference type="EMBL" id="CP021361">
    <property type="protein sequence ID" value="ART52397.1"/>
    <property type="molecule type" value="Genomic_DNA"/>
</dbReference>
<organism evidence="1 2">
    <name type="scientific">Acidovorax carolinensis</name>
    <dbReference type="NCBI Taxonomy" id="553814"/>
    <lineage>
        <taxon>Bacteria</taxon>
        <taxon>Pseudomonadati</taxon>
        <taxon>Pseudomonadota</taxon>
        <taxon>Betaproteobacteria</taxon>
        <taxon>Burkholderiales</taxon>
        <taxon>Comamonadaceae</taxon>
        <taxon>Acidovorax</taxon>
    </lineage>
</organism>
<sequence length="79" mass="8800">MNPVPESEGLKLNVSEADNTMGLDLTRSVAPYFRVSKKLADEIVARSQVVVTQWPKIADSLKIRVREQERMAAAFRLAG</sequence>
<keyword evidence="2" id="KW-1185">Reference proteome</keyword>
<dbReference type="KEGG" id="acin:CBP34_13050"/>
<accession>A0A240U4Q5</accession>
<evidence type="ECO:0000313" key="2">
    <source>
        <dbReference type="Proteomes" id="UP000194432"/>
    </source>
</evidence>
<gene>
    <name evidence="1" type="ORF">CBP34_13050</name>
</gene>
<protein>
    <submittedName>
        <fullName evidence="1">Uncharacterized protein</fullName>
    </submittedName>
</protein>
<reference evidence="1 2" key="1">
    <citation type="submission" date="2017-05" db="EMBL/GenBank/DDBJ databases">
        <title>Polyphasic characterization of four soil-derived phenanthrene-degrading Acidovorax strains and proposal of Acidovorax phenanthrenivorans sp. nov.</title>
        <authorList>
            <person name="Singleton D.R."/>
            <person name="Lee J."/>
            <person name="Dickey A.N."/>
            <person name="Stroud A."/>
            <person name="Scholl E.H."/>
            <person name="Wright F.A."/>
            <person name="Aitken M.D."/>
        </authorList>
    </citation>
    <scope>NUCLEOTIDE SEQUENCE [LARGE SCALE GENOMIC DNA]</scope>
    <source>
        <strain evidence="1">NA3</strain>
    </source>
</reference>